<dbReference type="PRINTS" id="PR00455">
    <property type="entry name" value="HTHTETR"/>
</dbReference>
<evidence type="ECO:0000256" key="1">
    <source>
        <dbReference type="ARBA" id="ARBA00023125"/>
    </source>
</evidence>
<evidence type="ECO:0000259" key="3">
    <source>
        <dbReference type="PROSITE" id="PS50977"/>
    </source>
</evidence>
<accession>A0A4V2PHM2</accession>
<dbReference type="InterPro" id="IPR050109">
    <property type="entry name" value="HTH-type_TetR-like_transc_reg"/>
</dbReference>
<dbReference type="PROSITE" id="PS50977">
    <property type="entry name" value="HTH_TETR_2"/>
    <property type="match status" value="1"/>
</dbReference>
<dbReference type="SUPFAM" id="SSF48498">
    <property type="entry name" value="Tetracyclin repressor-like, C-terminal domain"/>
    <property type="match status" value="1"/>
</dbReference>
<keyword evidence="5" id="KW-1185">Reference proteome</keyword>
<dbReference type="Pfam" id="PF00440">
    <property type="entry name" value="TetR_N"/>
    <property type="match status" value="1"/>
</dbReference>
<dbReference type="Gene3D" id="1.10.357.10">
    <property type="entry name" value="Tetracycline Repressor, domain 2"/>
    <property type="match status" value="1"/>
</dbReference>
<dbReference type="GO" id="GO:0000976">
    <property type="term" value="F:transcription cis-regulatory region binding"/>
    <property type="evidence" value="ECO:0007669"/>
    <property type="project" value="TreeGrafter"/>
</dbReference>
<sequence length="225" mass="24761">MSDNESGTSRADGRNTRWAAHRAERREKIVDAALELLAETGPEFGLEQVAARAGLSKPVIYRFFGDRATLIEAMGERATNQLAERMMPALYSEVANLARIRAVIGAFIGFLDESPNVYWLFARAAAGTGRDVVRAHKEFVASALAGVLSEYIRSAGIAVHPETGKVWAHGLVGFVQNTAEWWLETRTIDCDEVTEQLTTFVWVQIEGAARLYGVHLDPDSPFGTH</sequence>
<dbReference type="InterPro" id="IPR045823">
    <property type="entry name" value="TetR_C_32"/>
</dbReference>
<organism evidence="4 5">
    <name type="scientific">Pseudonocardia endophytica</name>
    <dbReference type="NCBI Taxonomy" id="401976"/>
    <lineage>
        <taxon>Bacteria</taxon>
        <taxon>Bacillati</taxon>
        <taxon>Actinomycetota</taxon>
        <taxon>Actinomycetes</taxon>
        <taxon>Pseudonocardiales</taxon>
        <taxon>Pseudonocardiaceae</taxon>
        <taxon>Pseudonocardia</taxon>
    </lineage>
</organism>
<gene>
    <name evidence="4" type="ORF">EV378_5236</name>
</gene>
<dbReference type="RefSeq" id="WP_165922487.1">
    <property type="nucleotide sequence ID" value="NZ_SMFZ01000002.1"/>
</dbReference>
<dbReference type="InterPro" id="IPR001647">
    <property type="entry name" value="HTH_TetR"/>
</dbReference>
<dbReference type="InterPro" id="IPR036271">
    <property type="entry name" value="Tet_transcr_reg_TetR-rel_C_sf"/>
</dbReference>
<dbReference type="PANTHER" id="PTHR30055">
    <property type="entry name" value="HTH-TYPE TRANSCRIPTIONAL REGULATOR RUTR"/>
    <property type="match status" value="1"/>
</dbReference>
<dbReference type="AlphaFoldDB" id="A0A4V2PHM2"/>
<evidence type="ECO:0000313" key="4">
    <source>
        <dbReference type="EMBL" id="TCK21256.1"/>
    </source>
</evidence>
<dbReference type="EMBL" id="SMFZ01000002">
    <property type="protein sequence ID" value="TCK21256.1"/>
    <property type="molecule type" value="Genomic_DNA"/>
</dbReference>
<protein>
    <submittedName>
        <fullName evidence="4">TetR family transcriptional regulator</fullName>
    </submittedName>
</protein>
<dbReference type="SUPFAM" id="SSF46689">
    <property type="entry name" value="Homeodomain-like"/>
    <property type="match status" value="1"/>
</dbReference>
<feature type="DNA-binding region" description="H-T-H motif" evidence="2">
    <location>
        <begin position="45"/>
        <end position="64"/>
    </location>
</feature>
<dbReference type="PANTHER" id="PTHR30055:SF160">
    <property type="entry name" value="TRANSCRIPTIONAL REGULATORY PROTEIN (PROBABLY ASNC-FAMILY)-RELATED"/>
    <property type="match status" value="1"/>
</dbReference>
<dbReference type="GO" id="GO:0003700">
    <property type="term" value="F:DNA-binding transcription factor activity"/>
    <property type="evidence" value="ECO:0007669"/>
    <property type="project" value="TreeGrafter"/>
</dbReference>
<dbReference type="InterPro" id="IPR009057">
    <property type="entry name" value="Homeodomain-like_sf"/>
</dbReference>
<evidence type="ECO:0000313" key="5">
    <source>
        <dbReference type="Proteomes" id="UP000295560"/>
    </source>
</evidence>
<proteinExistence type="predicted"/>
<name>A0A4V2PHM2_PSEEN</name>
<reference evidence="4 5" key="1">
    <citation type="submission" date="2019-03" db="EMBL/GenBank/DDBJ databases">
        <title>Sequencing the genomes of 1000 actinobacteria strains.</title>
        <authorList>
            <person name="Klenk H.-P."/>
        </authorList>
    </citation>
    <scope>NUCLEOTIDE SEQUENCE [LARGE SCALE GENOMIC DNA]</scope>
    <source>
        <strain evidence="4 5">DSM 44969</strain>
    </source>
</reference>
<dbReference type="Proteomes" id="UP000295560">
    <property type="component" value="Unassembled WGS sequence"/>
</dbReference>
<dbReference type="Pfam" id="PF19344">
    <property type="entry name" value="TetR_C_32"/>
    <property type="match status" value="1"/>
</dbReference>
<comment type="caution">
    <text evidence="4">The sequence shown here is derived from an EMBL/GenBank/DDBJ whole genome shotgun (WGS) entry which is preliminary data.</text>
</comment>
<feature type="domain" description="HTH tetR-type" evidence="3">
    <location>
        <begin position="23"/>
        <end position="82"/>
    </location>
</feature>
<evidence type="ECO:0000256" key="2">
    <source>
        <dbReference type="PROSITE-ProRule" id="PRU00335"/>
    </source>
</evidence>
<keyword evidence="1 2" id="KW-0238">DNA-binding</keyword>